<reference evidence="10" key="1">
    <citation type="journal article" date="2020" name="MBio">
        <title>Horizontal gene transfer to a defensive symbiont with a reduced genome amongst a multipartite beetle microbiome.</title>
        <authorList>
            <person name="Waterworth S.C."/>
            <person name="Florez L.V."/>
            <person name="Rees E.R."/>
            <person name="Hertweck C."/>
            <person name="Kaltenpoth M."/>
            <person name="Kwan J.C."/>
        </authorList>
    </citation>
    <scope>NUCLEOTIDE SEQUENCE [LARGE SCALE GENOMIC DNA]</scope>
</reference>
<comment type="subcellular location">
    <subcellularLocation>
        <location evidence="1">Membrane</location>
    </subcellularLocation>
</comment>
<dbReference type="GO" id="GO:0004888">
    <property type="term" value="F:transmembrane signaling receptor activity"/>
    <property type="evidence" value="ECO:0007669"/>
    <property type="project" value="TreeGrafter"/>
</dbReference>
<dbReference type="FunFam" id="1.10.287.950:FF:000001">
    <property type="entry name" value="Methyl-accepting chemotaxis sensory transducer"/>
    <property type="match status" value="1"/>
</dbReference>
<dbReference type="PANTHER" id="PTHR43531">
    <property type="entry name" value="PROTEIN ICFG"/>
    <property type="match status" value="1"/>
</dbReference>
<evidence type="ECO:0000256" key="6">
    <source>
        <dbReference type="SAM" id="MobiDB-lite"/>
    </source>
</evidence>
<protein>
    <submittedName>
        <fullName evidence="9">Methyl-accepting chemotaxis protein III</fullName>
    </submittedName>
</protein>
<dbReference type="Pfam" id="PF00672">
    <property type="entry name" value="HAMP"/>
    <property type="match status" value="1"/>
</dbReference>
<feature type="region of interest" description="Disordered" evidence="6">
    <location>
        <begin position="518"/>
        <end position="597"/>
    </location>
</feature>
<evidence type="ECO:0000256" key="4">
    <source>
        <dbReference type="PROSITE-ProRule" id="PRU00284"/>
    </source>
</evidence>
<feature type="compositionally biased region" description="Pro residues" evidence="6">
    <location>
        <begin position="577"/>
        <end position="588"/>
    </location>
</feature>
<dbReference type="SMART" id="SM00304">
    <property type="entry name" value="HAMP"/>
    <property type="match status" value="1"/>
</dbReference>
<keyword evidence="2" id="KW-0488">Methylation</keyword>
<organism evidence="9 10">
    <name type="scientific">Paracidovorax wautersii</name>
    <dbReference type="NCBI Taxonomy" id="1177982"/>
    <lineage>
        <taxon>Bacteria</taxon>
        <taxon>Pseudomonadati</taxon>
        <taxon>Pseudomonadota</taxon>
        <taxon>Betaproteobacteria</taxon>
        <taxon>Burkholderiales</taxon>
        <taxon>Comamonadaceae</taxon>
        <taxon>Paracidovorax</taxon>
    </lineage>
</organism>
<dbReference type="Pfam" id="PF12729">
    <property type="entry name" value="4HB_MCP_1"/>
    <property type="match status" value="1"/>
</dbReference>
<dbReference type="InterPro" id="IPR003660">
    <property type="entry name" value="HAMP_dom"/>
</dbReference>
<dbReference type="CDD" id="cd11386">
    <property type="entry name" value="MCP_signal"/>
    <property type="match status" value="1"/>
</dbReference>
<dbReference type="SUPFAM" id="SSF58104">
    <property type="entry name" value="Methyl-accepting chemotaxis protein (MCP) signaling domain"/>
    <property type="match status" value="1"/>
</dbReference>
<proteinExistence type="inferred from homology"/>
<evidence type="ECO:0000259" key="8">
    <source>
        <dbReference type="PROSITE" id="PS50885"/>
    </source>
</evidence>
<dbReference type="InterPro" id="IPR024478">
    <property type="entry name" value="HlyB_4HB_MCP"/>
</dbReference>
<comment type="caution">
    <text evidence="9">The sequence shown here is derived from an EMBL/GenBank/DDBJ whole genome shotgun (WGS) entry which is preliminary data.</text>
</comment>
<sequence>MKNHRIGIRLALGFGLLIAFSLLMLASGIHQLNQIAQRTQAMMAQPLEKERLASDWYGVISASVQRATAVARSSDDALTALFSAENARASQLSSERQSAFAKLIATPAEKTLFDQLTATRQTYIQARDAITQAKAQGQLDQAVSLFDRDFLPASRTYLDQLRALRDQQRANIDSISREVEQGAADGRLALGLIGLLIAAVGTLLAWRLTRSIVRPLSHAVQATQAVAACDLTHDVRPDGRDEAAQLLQALQTMTQRLRDVVSEVRQGSESIAGASAQIASGNLDLSSRTEEQASALQETAASIEELTSTVRQNADNARQASQLAQATAEQAQAGGRLVGDVVQTMGAIDASSQKIVDIIGVIDSIAFQTNILALNAAVEAARAGEQGKGFAVVAGEVRTLAQRSAQAAKEIKDLIGHSVQTVNAGNRLVEQAGAAIGGIVEGVRRVSDLVGEISAASQEQTLGIDQVNTAVSQMEQATQQNAALVEQAAAATQSMREQAAQLVQAVSVFRVDAALGARGPAHEPHHDAARPPAPSASSSPAPAPAPAAPRREPAPEPQPQARARTAARAGQSHQPPLLKPTPNRPPARPVGKQGPGN</sequence>
<keyword evidence="4" id="KW-0807">Transducer</keyword>
<evidence type="ECO:0000256" key="2">
    <source>
        <dbReference type="ARBA" id="ARBA00022481"/>
    </source>
</evidence>
<evidence type="ECO:0000313" key="9">
    <source>
        <dbReference type="EMBL" id="KAF1022162.1"/>
    </source>
</evidence>
<keyword evidence="5" id="KW-0175">Coiled coil</keyword>
<dbReference type="EMBL" id="WNDQ01000014">
    <property type="protein sequence ID" value="KAF1022162.1"/>
    <property type="molecule type" value="Genomic_DNA"/>
</dbReference>
<comment type="similarity">
    <text evidence="3">Belongs to the methyl-accepting chemotaxis (MCP) protein family.</text>
</comment>
<dbReference type="GO" id="GO:0007165">
    <property type="term" value="P:signal transduction"/>
    <property type="evidence" value="ECO:0007669"/>
    <property type="project" value="UniProtKB-KW"/>
</dbReference>
<dbReference type="Gene3D" id="1.10.287.950">
    <property type="entry name" value="Methyl-accepting chemotaxis protein"/>
    <property type="match status" value="1"/>
</dbReference>
<evidence type="ECO:0000256" key="1">
    <source>
        <dbReference type="ARBA" id="ARBA00004370"/>
    </source>
</evidence>
<dbReference type="Pfam" id="PF00015">
    <property type="entry name" value="MCPsignal"/>
    <property type="match status" value="1"/>
</dbReference>
<feature type="compositionally biased region" description="Low complexity" evidence="6">
    <location>
        <begin position="559"/>
        <end position="569"/>
    </location>
</feature>
<gene>
    <name evidence="9" type="primary">trg_2</name>
    <name evidence="9" type="ORF">GAK30_01307</name>
</gene>
<feature type="coiled-coil region" evidence="5">
    <location>
        <begin position="467"/>
        <end position="494"/>
    </location>
</feature>
<dbReference type="GO" id="GO:0005886">
    <property type="term" value="C:plasma membrane"/>
    <property type="evidence" value="ECO:0007669"/>
    <property type="project" value="TreeGrafter"/>
</dbReference>
<dbReference type="InterPro" id="IPR047347">
    <property type="entry name" value="YvaQ-like_sensor"/>
</dbReference>
<evidence type="ECO:0000313" key="10">
    <source>
        <dbReference type="Proteomes" id="UP000461670"/>
    </source>
</evidence>
<name>A0A7V8JQR6_9BURK</name>
<dbReference type="InterPro" id="IPR004089">
    <property type="entry name" value="MCPsignal_dom"/>
</dbReference>
<feature type="domain" description="HAMP" evidence="8">
    <location>
        <begin position="210"/>
        <end position="262"/>
    </location>
</feature>
<evidence type="ECO:0000259" key="7">
    <source>
        <dbReference type="PROSITE" id="PS50111"/>
    </source>
</evidence>
<dbReference type="PANTHER" id="PTHR43531:SF14">
    <property type="entry name" value="METHYL-ACCEPTING CHEMOTAXIS PROTEIN I-RELATED"/>
    <property type="match status" value="1"/>
</dbReference>
<dbReference type="AlphaFoldDB" id="A0A7V8JQR6"/>
<dbReference type="GO" id="GO:0006935">
    <property type="term" value="P:chemotaxis"/>
    <property type="evidence" value="ECO:0007669"/>
    <property type="project" value="TreeGrafter"/>
</dbReference>
<dbReference type="PROSITE" id="PS50885">
    <property type="entry name" value="HAMP"/>
    <property type="match status" value="1"/>
</dbReference>
<evidence type="ECO:0000256" key="5">
    <source>
        <dbReference type="SAM" id="Coils"/>
    </source>
</evidence>
<dbReference type="PROSITE" id="PS50111">
    <property type="entry name" value="CHEMOTAXIS_TRANSDUC_2"/>
    <property type="match status" value="1"/>
</dbReference>
<feature type="compositionally biased region" description="Basic and acidic residues" evidence="6">
    <location>
        <begin position="520"/>
        <end position="529"/>
    </location>
</feature>
<dbReference type="CDD" id="cd19411">
    <property type="entry name" value="MCP2201-like_sensor"/>
    <property type="match status" value="1"/>
</dbReference>
<dbReference type="SMART" id="SM00283">
    <property type="entry name" value="MA"/>
    <property type="match status" value="1"/>
</dbReference>
<accession>A0A7V8JQR6</accession>
<evidence type="ECO:0000256" key="3">
    <source>
        <dbReference type="ARBA" id="ARBA00029447"/>
    </source>
</evidence>
<feature type="domain" description="Methyl-accepting transducer" evidence="7">
    <location>
        <begin position="267"/>
        <end position="496"/>
    </location>
</feature>
<dbReference type="InterPro" id="IPR051310">
    <property type="entry name" value="MCP_chemotaxis"/>
</dbReference>
<dbReference type="Proteomes" id="UP000461670">
    <property type="component" value="Unassembled WGS sequence"/>
</dbReference>